<dbReference type="RefSeq" id="WP_283240152.1">
    <property type="nucleotide sequence ID" value="NZ_JASGBP010000012.1"/>
</dbReference>
<reference evidence="1 2" key="1">
    <citation type="submission" date="2023-05" db="EMBL/GenBank/DDBJ databases">
        <title>Flavobacterium sedimenti sp. nov., isolated from the sediment.</title>
        <authorList>
            <person name="Wu N."/>
        </authorList>
    </citation>
    <scope>NUCLEOTIDE SEQUENCE [LARGE SCALE GENOMIC DNA]</scope>
    <source>
        <strain evidence="1 2">YZ-48</strain>
    </source>
</reference>
<dbReference type="EMBL" id="JASGBP010000012">
    <property type="protein sequence ID" value="MDI9258492.1"/>
    <property type="molecule type" value="Genomic_DNA"/>
</dbReference>
<evidence type="ECO:0000313" key="2">
    <source>
        <dbReference type="Proteomes" id="UP001230035"/>
    </source>
</evidence>
<keyword evidence="2" id="KW-1185">Reference proteome</keyword>
<protein>
    <submittedName>
        <fullName evidence="1">Uncharacterized protein</fullName>
    </submittedName>
</protein>
<name>A0ABT6XTR4_9FLAO</name>
<organism evidence="1 2">
    <name type="scientific">Flavobacterium sedimenticola</name>
    <dbReference type="NCBI Taxonomy" id="3043286"/>
    <lineage>
        <taxon>Bacteria</taxon>
        <taxon>Pseudomonadati</taxon>
        <taxon>Bacteroidota</taxon>
        <taxon>Flavobacteriia</taxon>
        <taxon>Flavobacteriales</taxon>
        <taxon>Flavobacteriaceae</taxon>
        <taxon>Flavobacterium</taxon>
    </lineage>
</organism>
<proteinExistence type="predicted"/>
<comment type="caution">
    <text evidence="1">The sequence shown here is derived from an EMBL/GenBank/DDBJ whole genome shotgun (WGS) entry which is preliminary data.</text>
</comment>
<sequence>MSNGFNYTIDLKKEKKTLKTIVLKQVSEESSEINTFEFPSNDIDTIIDTLYKTRKSLFNQNGTSELYNDEINPIILDTLVELFFSGISIPDLSSQYNLPIQMIKNNLERKGIVLFDEF</sequence>
<gene>
    <name evidence="1" type="ORF">QHT84_13790</name>
</gene>
<accession>A0ABT6XTR4</accession>
<dbReference type="Proteomes" id="UP001230035">
    <property type="component" value="Unassembled WGS sequence"/>
</dbReference>
<evidence type="ECO:0000313" key="1">
    <source>
        <dbReference type="EMBL" id="MDI9258492.1"/>
    </source>
</evidence>